<name>B5Y618_COPPD</name>
<evidence type="ECO:0000313" key="2">
    <source>
        <dbReference type="Proteomes" id="UP000001732"/>
    </source>
</evidence>
<organism evidence="1 2">
    <name type="scientific">Coprothermobacter proteolyticus (strain ATCC 35245 / DSM 5265 / OCM 4 / BT)</name>
    <dbReference type="NCBI Taxonomy" id="309798"/>
    <lineage>
        <taxon>Bacteria</taxon>
        <taxon>Pseudomonadati</taxon>
        <taxon>Coprothermobacterota</taxon>
        <taxon>Coprothermobacteria</taxon>
        <taxon>Coprothermobacterales</taxon>
        <taxon>Coprothermobacteraceae</taxon>
        <taxon>Coprothermobacter</taxon>
    </lineage>
</organism>
<accession>B5Y618</accession>
<gene>
    <name evidence="1" type="ordered locus">COPRO5265_1396</name>
</gene>
<keyword evidence="2" id="KW-1185">Reference proteome</keyword>
<protein>
    <submittedName>
        <fullName evidence="1">Uncharacterized protein</fullName>
    </submittedName>
</protein>
<reference evidence="1 2" key="2">
    <citation type="journal article" date="2014" name="Genome Announc.">
        <title>Complete Genome Sequence of Coprothermobacter proteolyticus DSM 5265.</title>
        <authorList>
            <person name="Alexiev A."/>
            <person name="Coil D.A."/>
            <person name="Badger J.H."/>
            <person name="Enticknap J."/>
            <person name="Ward N."/>
            <person name="Robb F.T."/>
            <person name="Eisen J.A."/>
        </authorList>
    </citation>
    <scope>NUCLEOTIDE SEQUENCE [LARGE SCALE GENOMIC DNA]</scope>
    <source>
        <strain evidence="2">ATCC 35245 / DSM 5265 / OCM 4 / BT</strain>
    </source>
</reference>
<dbReference type="EMBL" id="CP001145">
    <property type="protein sequence ID" value="ACI17479.1"/>
    <property type="molecule type" value="Genomic_DNA"/>
</dbReference>
<sequence length="31" mass="3585">MKLKERVTESIDSKKAFLAYLQGIETPFFHG</sequence>
<proteinExistence type="predicted"/>
<dbReference type="Proteomes" id="UP000001732">
    <property type="component" value="Chromosome"/>
</dbReference>
<evidence type="ECO:0000313" key="1">
    <source>
        <dbReference type="EMBL" id="ACI17479.1"/>
    </source>
</evidence>
<dbReference type="AlphaFoldDB" id="B5Y618"/>
<reference evidence="2" key="1">
    <citation type="submission" date="2008-08" db="EMBL/GenBank/DDBJ databases">
        <title>The complete genome sequence of Coprothermobacter proteolyticus strain ATCC 5245 / DSM 5265 / BT.</title>
        <authorList>
            <person name="Dodson R.J."/>
            <person name="Durkin A.S."/>
            <person name="Wu M."/>
            <person name="Eisen J."/>
            <person name="Sutton G."/>
        </authorList>
    </citation>
    <scope>NUCLEOTIDE SEQUENCE [LARGE SCALE GENOMIC DNA]</scope>
    <source>
        <strain evidence="2">ATCC 35245 / DSM 5265 / OCM 4 / BT</strain>
    </source>
</reference>